<sequence length="160" mass="17008">MSGIAIRPAVDIDIPVLVALNAGVQALHAALSPEIFKPAVDPVELATFLRDTLDQPAHRLLLAEIDGVAAGYGWAEVQDRAQTPFALARRRLYLHHLAVDPAFRRRGIAAALLTALEGQARALGLESVVLDAWADNAGAQAFFAAAGYAPLNLTRAKRLG</sequence>
<dbReference type="Gene3D" id="3.40.630.30">
    <property type="match status" value="1"/>
</dbReference>
<proteinExistence type="predicted"/>
<evidence type="ECO:0000259" key="3">
    <source>
        <dbReference type="PROSITE" id="PS51186"/>
    </source>
</evidence>
<gene>
    <name evidence="4" type="ORF">SGCZBJ_12895</name>
</gene>
<organism evidence="4 5">
    <name type="scientific">Caulobacter zeae</name>
    <dbReference type="NCBI Taxonomy" id="2055137"/>
    <lineage>
        <taxon>Bacteria</taxon>
        <taxon>Pseudomonadati</taxon>
        <taxon>Pseudomonadota</taxon>
        <taxon>Alphaproteobacteria</taxon>
        <taxon>Caulobacterales</taxon>
        <taxon>Caulobacteraceae</taxon>
        <taxon>Caulobacter</taxon>
    </lineage>
</organism>
<dbReference type="Proteomes" id="UP000234479">
    <property type="component" value="Unassembled WGS sequence"/>
</dbReference>
<keyword evidence="2" id="KW-0012">Acyltransferase</keyword>
<reference evidence="4 5" key="1">
    <citation type="submission" date="2017-12" db="EMBL/GenBank/DDBJ databases">
        <title>The genome sequence of Caulobacter sp. 410.</title>
        <authorList>
            <person name="Gao J."/>
            <person name="Mao X."/>
            <person name="Sun J."/>
        </authorList>
    </citation>
    <scope>NUCLEOTIDE SEQUENCE [LARGE SCALE GENOMIC DNA]</scope>
    <source>
        <strain evidence="4 5">410</strain>
    </source>
</reference>
<keyword evidence="1" id="KW-0808">Transferase</keyword>
<name>A0A2N5DGE3_9CAUL</name>
<dbReference type="Pfam" id="PF00583">
    <property type="entry name" value="Acetyltransf_1"/>
    <property type="match status" value="1"/>
</dbReference>
<accession>A0A2N5DGE3</accession>
<dbReference type="EMBL" id="PJRS01000022">
    <property type="protein sequence ID" value="PLR25125.1"/>
    <property type="molecule type" value="Genomic_DNA"/>
</dbReference>
<evidence type="ECO:0000313" key="5">
    <source>
        <dbReference type="Proteomes" id="UP000234479"/>
    </source>
</evidence>
<dbReference type="InterPro" id="IPR050832">
    <property type="entry name" value="Bact_Acetyltransf"/>
</dbReference>
<dbReference type="AlphaFoldDB" id="A0A2N5DGE3"/>
<protein>
    <recommendedName>
        <fullName evidence="3">N-acetyltransferase domain-containing protein</fullName>
    </recommendedName>
</protein>
<comment type="caution">
    <text evidence="4">The sequence shown here is derived from an EMBL/GenBank/DDBJ whole genome shotgun (WGS) entry which is preliminary data.</text>
</comment>
<evidence type="ECO:0000256" key="2">
    <source>
        <dbReference type="ARBA" id="ARBA00023315"/>
    </source>
</evidence>
<dbReference type="GO" id="GO:0016747">
    <property type="term" value="F:acyltransferase activity, transferring groups other than amino-acyl groups"/>
    <property type="evidence" value="ECO:0007669"/>
    <property type="project" value="InterPro"/>
</dbReference>
<dbReference type="OrthoDB" id="8450419at2"/>
<dbReference type="InterPro" id="IPR016181">
    <property type="entry name" value="Acyl_CoA_acyltransferase"/>
</dbReference>
<dbReference type="SUPFAM" id="SSF55729">
    <property type="entry name" value="Acyl-CoA N-acyltransferases (Nat)"/>
    <property type="match status" value="1"/>
</dbReference>
<feature type="domain" description="N-acetyltransferase" evidence="3">
    <location>
        <begin position="4"/>
        <end position="160"/>
    </location>
</feature>
<evidence type="ECO:0000256" key="1">
    <source>
        <dbReference type="ARBA" id="ARBA00022679"/>
    </source>
</evidence>
<evidence type="ECO:0000313" key="4">
    <source>
        <dbReference type="EMBL" id="PLR25125.1"/>
    </source>
</evidence>
<dbReference type="InterPro" id="IPR000182">
    <property type="entry name" value="GNAT_dom"/>
</dbReference>
<dbReference type="CDD" id="cd04301">
    <property type="entry name" value="NAT_SF"/>
    <property type="match status" value="1"/>
</dbReference>
<dbReference type="RefSeq" id="WP_101718398.1">
    <property type="nucleotide sequence ID" value="NZ_PJRS01000022.1"/>
</dbReference>
<dbReference type="PANTHER" id="PTHR43877">
    <property type="entry name" value="AMINOALKYLPHOSPHONATE N-ACETYLTRANSFERASE-RELATED-RELATED"/>
    <property type="match status" value="1"/>
</dbReference>
<dbReference type="PROSITE" id="PS51186">
    <property type="entry name" value="GNAT"/>
    <property type="match status" value="1"/>
</dbReference>
<keyword evidence="5" id="KW-1185">Reference proteome</keyword>